<feature type="active site" evidence="9">
    <location>
        <position position="538"/>
    </location>
</feature>
<gene>
    <name evidence="14" type="primary">LOC105056476</name>
</gene>
<name>A0A6I9SC45_ELAGV</name>
<dbReference type="Gene3D" id="3.40.50.150">
    <property type="entry name" value="Vaccinia Virus protein VP39"/>
    <property type="match status" value="2"/>
</dbReference>
<dbReference type="CDD" id="cd18635">
    <property type="entry name" value="CD_CMT3_like"/>
    <property type="match status" value="1"/>
</dbReference>
<dbReference type="PROSITE" id="PS00598">
    <property type="entry name" value="CHROMO_1"/>
    <property type="match status" value="1"/>
</dbReference>
<keyword evidence="3 9" id="KW-0489">Methyltransferase</keyword>
<evidence type="ECO:0000256" key="9">
    <source>
        <dbReference type="PROSITE-ProRule" id="PRU01016"/>
    </source>
</evidence>
<evidence type="ECO:0000259" key="12">
    <source>
        <dbReference type="PROSITE" id="PS51038"/>
    </source>
</evidence>
<dbReference type="Proteomes" id="UP000504607">
    <property type="component" value="Chromosome 13"/>
</dbReference>
<evidence type="ECO:0000256" key="1">
    <source>
        <dbReference type="ARBA" id="ARBA00004123"/>
    </source>
</evidence>
<dbReference type="FunFam" id="3.90.120.10:FF:000003">
    <property type="entry name" value="DNA (cytosine-5)-methyltransferase 1"/>
    <property type="match status" value="1"/>
</dbReference>
<dbReference type="InterPro" id="IPR018117">
    <property type="entry name" value="C5_DNA_meth_AS"/>
</dbReference>
<dbReference type="InterPro" id="IPR023779">
    <property type="entry name" value="Chromodomain_CS"/>
</dbReference>
<dbReference type="InterPro" id="IPR016197">
    <property type="entry name" value="Chromo-like_dom_sf"/>
</dbReference>
<evidence type="ECO:0000256" key="5">
    <source>
        <dbReference type="ARBA" id="ARBA00022691"/>
    </source>
</evidence>
<feature type="compositionally biased region" description="Low complexity" evidence="10">
    <location>
        <begin position="38"/>
        <end position="51"/>
    </location>
</feature>
<dbReference type="InterPro" id="IPR043151">
    <property type="entry name" value="BAH_sf"/>
</dbReference>
<dbReference type="OrthoDB" id="5376140at2759"/>
<dbReference type="PRINTS" id="PR00105">
    <property type="entry name" value="C5METTRFRASE"/>
</dbReference>
<evidence type="ECO:0000313" key="14">
    <source>
        <dbReference type="RefSeq" id="XP_010936992.1"/>
    </source>
</evidence>
<dbReference type="InterPro" id="IPR001525">
    <property type="entry name" value="C5_MeTfrase"/>
</dbReference>
<accession>A0A6I9SC45</accession>
<proteinExistence type="inferred from homology"/>
<dbReference type="InterPro" id="IPR000953">
    <property type="entry name" value="Chromo/chromo_shadow_dom"/>
</dbReference>
<dbReference type="InterPro" id="IPR023780">
    <property type="entry name" value="Chromo_domain"/>
</dbReference>
<feature type="compositionally biased region" description="Basic and acidic residues" evidence="10">
    <location>
        <begin position="120"/>
        <end position="130"/>
    </location>
</feature>
<feature type="domain" description="Chromo" evidence="11">
    <location>
        <begin position="460"/>
        <end position="513"/>
    </location>
</feature>
<feature type="domain" description="BAH" evidence="12">
    <location>
        <begin position="186"/>
        <end position="309"/>
    </location>
</feature>
<dbReference type="RefSeq" id="XP_010936992.1">
    <property type="nucleotide sequence ID" value="XM_010938690.3"/>
</dbReference>
<evidence type="ECO:0000256" key="7">
    <source>
        <dbReference type="ARBA" id="ARBA00023242"/>
    </source>
</evidence>
<evidence type="ECO:0000256" key="6">
    <source>
        <dbReference type="ARBA" id="ARBA00023125"/>
    </source>
</evidence>
<dbReference type="GO" id="GO:0005634">
    <property type="term" value="C:nucleus"/>
    <property type="evidence" value="ECO:0007669"/>
    <property type="project" value="UniProtKB-SubCell"/>
</dbReference>
<dbReference type="InterPro" id="IPR001025">
    <property type="entry name" value="BAH_dom"/>
</dbReference>
<dbReference type="AlphaFoldDB" id="A0A6I9SC45"/>
<evidence type="ECO:0000256" key="10">
    <source>
        <dbReference type="SAM" id="MobiDB-lite"/>
    </source>
</evidence>
<dbReference type="Gene3D" id="3.90.120.10">
    <property type="entry name" value="DNA Methylase, subunit A, domain 2"/>
    <property type="match status" value="1"/>
</dbReference>
<dbReference type="PROSITE" id="PS51038">
    <property type="entry name" value="BAH"/>
    <property type="match status" value="1"/>
</dbReference>
<dbReference type="SMART" id="SM00298">
    <property type="entry name" value="CHROMO"/>
    <property type="match status" value="1"/>
</dbReference>
<dbReference type="FunCoup" id="A0A6I9SC45">
    <property type="interactions" value="550"/>
</dbReference>
<dbReference type="PANTHER" id="PTHR10629:SF50">
    <property type="entry name" value="DNA (CYTOSINE-5)-METHYLTRANSFERASE CMT3"/>
    <property type="match status" value="1"/>
</dbReference>
<feature type="region of interest" description="Disordered" evidence="10">
    <location>
        <begin position="435"/>
        <end position="454"/>
    </location>
</feature>
<dbReference type="SMART" id="SM00439">
    <property type="entry name" value="BAH"/>
    <property type="match status" value="1"/>
</dbReference>
<keyword evidence="5 9" id="KW-0949">S-adenosyl-L-methionine</keyword>
<dbReference type="InParanoid" id="A0A6I9SC45"/>
<dbReference type="InterPro" id="IPR050390">
    <property type="entry name" value="C5-Methyltransferase"/>
</dbReference>
<evidence type="ECO:0000256" key="3">
    <source>
        <dbReference type="ARBA" id="ARBA00022603"/>
    </source>
</evidence>
<dbReference type="SUPFAM" id="SSF53335">
    <property type="entry name" value="S-adenosyl-L-methionine-dependent methyltransferases"/>
    <property type="match status" value="1"/>
</dbReference>
<evidence type="ECO:0000256" key="4">
    <source>
        <dbReference type="ARBA" id="ARBA00022679"/>
    </source>
</evidence>
<reference evidence="14" key="1">
    <citation type="submission" date="2025-08" db="UniProtKB">
        <authorList>
            <consortium name="RefSeq"/>
        </authorList>
    </citation>
    <scope>IDENTIFICATION</scope>
</reference>
<dbReference type="GO" id="GO:0003677">
    <property type="term" value="F:DNA binding"/>
    <property type="evidence" value="ECO:0007669"/>
    <property type="project" value="UniProtKB-KW"/>
</dbReference>
<protein>
    <recommendedName>
        <fullName evidence="2">DNA (cytosine-5-)-methyltransferase</fullName>
        <ecNumber evidence="2">2.1.1.37</ecNumber>
    </recommendedName>
</protein>
<keyword evidence="4 9" id="KW-0808">Transferase</keyword>
<comment type="similarity">
    <text evidence="9">Belongs to the class I-like SAM-binding methyltransferase superfamily. C5-methyltransferase family.</text>
</comment>
<dbReference type="EC" id="2.1.1.37" evidence="2"/>
<keyword evidence="7" id="KW-0539">Nucleus</keyword>
<evidence type="ECO:0000256" key="8">
    <source>
        <dbReference type="ARBA" id="ARBA00047422"/>
    </source>
</evidence>
<dbReference type="FunFam" id="2.30.30.490:FF:000011">
    <property type="entry name" value="DNA (cytosine-5)-methyltransferase 1"/>
    <property type="match status" value="1"/>
</dbReference>
<dbReference type="PROSITE" id="PS00094">
    <property type="entry name" value="C5_MTASE_1"/>
    <property type="match status" value="1"/>
</dbReference>
<dbReference type="GO" id="GO:0003886">
    <property type="term" value="F:DNA (cytosine-5-)-methyltransferase activity"/>
    <property type="evidence" value="ECO:0007669"/>
    <property type="project" value="UniProtKB-EC"/>
</dbReference>
<keyword evidence="6" id="KW-0238">DNA-binding</keyword>
<feature type="region of interest" description="Disordered" evidence="10">
    <location>
        <begin position="1"/>
        <end position="166"/>
    </location>
</feature>
<comment type="catalytic activity">
    <reaction evidence="8">
        <text>a 2'-deoxycytidine in DNA + S-adenosyl-L-methionine = a 5-methyl-2'-deoxycytidine in DNA + S-adenosyl-L-homocysteine + H(+)</text>
        <dbReference type="Rhea" id="RHEA:13681"/>
        <dbReference type="Rhea" id="RHEA-COMP:11369"/>
        <dbReference type="Rhea" id="RHEA-COMP:11370"/>
        <dbReference type="ChEBI" id="CHEBI:15378"/>
        <dbReference type="ChEBI" id="CHEBI:57856"/>
        <dbReference type="ChEBI" id="CHEBI:59789"/>
        <dbReference type="ChEBI" id="CHEBI:85452"/>
        <dbReference type="ChEBI" id="CHEBI:85454"/>
        <dbReference type="EC" id="2.1.1.37"/>
    </reaction>
</comment>
<dbReference type="GO" id="GO:0032259">
    <property type="term" value="P:methylation"/>
    <property type="evidence" value="ECO:0007669"/>
    <property type="project" value="UniProtKB-KW"/>
</dbReference>
<evidence type="ECO:0000313" key="13">
    <source>
        <dbReference type="Proteomes" id="UP000504607"/>
    </source>
</evidence>
<dbReference type="SUPFAM" id="SSF54160">
    <property type="entry name" value="Chromo domain-like"/>
    <property type="match status" value="1"/>
</dbReference>
<feature type="compositionally biased region" description="Basic and acidic residues" evidence="10">
    <location>
        <begin position="138"/>
        <end position="149"/>
    </location>
</feature>
<dbReference type="InterPro" id="IPR029063">
    <property type="entry name" value="SAM-dependent_MTases_sf"/>
</dbReference>
<dbReference type="Pfam" id="PF00145">
    <property type="entry name" value="DNA_methylase"/>
    <property type="match status" value="1"/>
</dbReference>
<dbReference type="Pfam" id="PF00385">
    <property type="entry name" value="Chromo"/>
    <property type="match status" value="1"/>
</dbReference>
<organism evidence="13 14">
    <name type="scientific">Elaeis guineensis var. tenera</name>
    <name type="common">Oil palm</name>
    <dbReference type="NCBI Taxonomy" id="51953"/>
    <lineage>
        <taxon>Eukaryota</taxon>
        <taxon>Viridiplantae</taxon>
        <taxon>Streptophyta</taxon>
        <taxon>Embryophyta</taxon>
        <taxon>Tracheophyta</taxon>
        <taxon>Spermatophyta</taxon>
        <taxon>Magnoliopsida</taxon>
        <taxon>Liliopsida</taxon>
        <taxon>Arecaceae</taxon>
        <taxon>Arecoideae</taxon>
        <taxon>Cocoseae</taxon>
        <taxon>Elaeidinae</taxon>
        <taxon>Elaeis</taxon>
    </lineage>
</organism>
<dbReference type="GO" id="GO:0003682">
    <property type="term" value="F:chromatin binding"/>
    <property type="evidence" value="ECO:0007669"/>
    <property type="project" value="InterPro"/>
</dbReference>
<comment type="subcellular location">
    <subcellularLocation>
        <location evidence="1">Nucleus</location>
    </subcellularLocation>
</comment>
<evidence type="ECO:0000259" key="11">
    <source>
        <dbReference type="PROSITE" id="PS50013"/>
    </source>
</evidence>
<dbReference type="PROSITE" id="PS51679">
    <property type="entry name" value="SAM_MT_C5"/>
    <property type="match status" value="1"/>
</dbReference>
<dbReference type="PROSITE" id="PS50013">
    <property type="entry name" value="CHROMO_2"/>
    <property type="match status" value="1"/>
</dbReference>
<dbReference type="CDD" id="cd04716">
    <property type="entry name" value="BAH_plantDCM_I"/>
    <property type="match status" value="1"/>
</dbReference>
<dbReference type="Gene3D" id="2.30.30.490">
    <property type="match status" value="1"/>
</dbReference>
<dbReference type="GO" id="GO:0044027">
    <property type="term" value="P:negative regulation of gene expression via chromosomal CpG island methylation"/>
    <property type="evidence" value="ECO:0007669"/>
    <property type="project" value="TreeGrafter"/>
</dbReference>
<sequence>MRTAAAEKRVRRIKRAAEQEAEHTAPAKASISKRKRAPSSSSAAAAVGSSSDKPLLLDDREAVEEQAEQVGRSRSAQKKPILALGNDETVGVDEGEEDAGGKQSLLPQKRAAPAKKSKKKGNENEVEHCFVGEPVPDDEAKKRWPERYQRKNAGKRALASASSKKSDEEEVLKARRHYWQAMVDNVIYNLNDDAYIKAGDGEPDYIGRIVEFFETTDGQLYFAAQWFFRAEDTVIKEIAHDPKTVHDPRRVFLSEEKNDNVLDCIVSKIRIVRVESNIDLKAKEDSIPPCDLYYDMSYSLSYSTFGNLPPESLRAGSETSSTISSEDASNVCKGKCQSDSEASSSGEKRVLSLLDLYSGCGAMSTGLCLGANLSGLKLETRWAVDINPYACESLKLNHPHTEVRNEKAEDFLALLREWEKLCAKFNLIGMESSFAQGSESSGSDDEDESRISTEVPRGEFEVGKLVGICYGDPSNIGKVGLKFKVRWKGYGPSEDTWEPIDGLSKCQERIKDFVQNGYKKNILPLPGKVDVICGGPPCQGISGFNRFRNYNAPLEDPKNQQMVVFMDIVDFLKPKYVLMENVVDILKFAHGFLLRYALSRLVAMNYQARLGMMVAGCYGLPQFRMRVFLWGACPTEILPQFPLPTHDVVVRGGAPNEFEQNIVAYDENQHRQLERALLLEDAISDLPQVGNNEMRDEMPYGRPPRTEFQHFIRLTREELVNSASGAGRLSQKAILFDHRPLQLNEDDYLRVCRIPKKKGANFRDLPGVKVGPDNVVEWDPEIERVLLPSGKPLVPDYAMSFIKGKSLKPFGRLWWDETVPTVVTRAEPHNQALLHPEQDRVLSIRENARLQGFPDFYRLRGPVKERYIQVGNAVAVPVARALGYSMGLAFQGKCSEQPVFTLPQKFPCLDQSSSERRVEADEVVE</sequence>
<dbReference type="PANTHER" id="PTHR10629">
    <property type="entry name" value="CYTOSINE-SPECIFIC METHYLTRANSFERASE"/>
    <property type="match status" value="1"/>
</dbReference>
<evidence type="ECO:0000256" key="2">
    <source>
        <dbReference type="ARBA" id="ARBA00011975"/>
    </source>
</evidence>
<keyword evidence="13" id="KW-1185">Reference proteome</keyword>
<feature type="compositionally biased region" description="Basic and acidic residues" evidence="10">
    <location>
        <begin position="15"/>
        <end position="25"/>
    </location>
</feature>
<dbReference type="Pfam" id="PF01426">
    <property type="entry name" value="BAH"/>
    <property type="match status" value="1"/>
</dbReference>